<accession>A0A2X4PMY1</accession>
<dbReference type="OrthoDB" id="1495718at2"/>
<dbReference type="AlphaFoldDB" id="A0A2X4PMY1"/>
<dbReference type="EMBL" id="LS483447">
    <property type="protein sequence ID" value="SQH72918.1"/>
    <property type="molecule type" value="Genomic_DNA"/>
</dbReference>
<evidence type="ECO:0000313" key="3">
    <source>
        <dbReference type="Proteomes" id="UP000249300"/>
    </source>
</evidence>
<organism evidence="2 3">
    <name type="scientific">Porphyromonas crevioricanis</name>
    <dbReference type="NCBI Taxonomy" id="393921"/>
    <lineage>
        <taxon>Bacteria</taxon>
        <taxon>Pseudomonadati</taxon>
        <taxon>Bacteroidota</taxon>
        <taxon>Bacteroidia</taxon>
        <taxon>Bacteroidales</taxon>
        <taxon>Porphyromonadaceae</taxon>
        <taxon>Porphyromonas</taxon>
    </lineage>
</organism>
<proteinExistence type="predicted"/>
<dbReference type="InterPro" id="IPR021428">
    <property type="entry name" value="DUF3078"/>
</dbReference>
<feature type="signal peptide" evidence="1">
    <location>
        <begin position="1"/>
        <end position="31"/>
    </location>
</feature>
<keyword evidence="1" id="KW-0732">Signal</keyword>
<dbReference type="RefSeq" id="WP_023939904.1">
    <property type="nucleotide sequence ID" value="NZ_JQJB01000001.1"/>
</dbReference>
<dbReference type="Proteomes" id="UP000249300">
    <property type="component" value="Chromosome 1"/>
</dbReference>
<sequence>MRIVANWGFITRRFSLWFCCALLCCGFSLSAQQEKTDSVVTLETLHLYLDREPAEAESAALELLRMEYNPDGHPLLRYYFSGGAIPASFHTAASVVFTRLLVIPWVRSYPSSHIDHLPVEAGLNTPNIRKGGLSYSLPEEMRAEQQIRKIWERLSYRRPELFAYSQEELNKYRINLSDIKPETIYLADSIAAMQEDNIRWLAGLNTVLKKRKYWSPSFESTLQFSQNYVSSNWHKGGASNINLFSRDFLAIEYKRGKVKWNNELEAKLSVYNAQGDTLRKYRVADDLLRLRSNFGYQAYRRWYYSADMETRTQLFTAHKENSREIQAAFLAPLSLDFGLGMQYALEKKSHKVYGRKFKLKLNLAPFSYNMKWSPRSDIDLPRHGFEKGEQFLQRVGSSVKAEFAVDFNLNLSWQSRLYYITSYQSITAEWENTINLALTKHFSTRLYLYLRYDDSAPIANVLGRYLQTNELTSFGFNYRF</sequence>
<reference evidence="2 3" key="1">
    <citation type="submission" date="2018-06" db="EMBL/GenBank/DDBJ databases">
        <authorList>
            <consortium name="Pathogen Informatics"/>
            <person name="Doyle S."/>
        </authorList>
    </citation>
    <scope>NUCLEOTIDE SEQUENCE [LARGE SCALE GENOMIC DNA]</scope>
    <source>
        <strain evidence="2 3">NCTC12858</strain>
    </source>
</reference>
<feature type="chain" id="PRO_5016078743" evidence="1">
    <location>
        <begin position="32"/>
        <end position="480"/>
    </location>
</feature>
<evidence type="ECO:0000313" key="2">
    <source>
        <dbReference type="EMBL" id="SQH72918.1"/>
    </source>
</evidence>
<dbReference type="KEGG" id="pcre:NCTC12858_00753"/>
<keyword evidence="3" id="KW-1185">Reference proteome</keyword>
<gene>
    <name evidence="2" type="ORF">NCTC12858_00753</name>
</gene>
<evidence type="ECO:0000256" key="1">
    <source>
        <dbReference type="SAM" id="SignalP"/>
    </source>
</evidence>
<dbReference type="Pfam" id="PF11276">
    <property type="entry name" value="DUF3078"/>
    <property type="match status" value="1"/>
</dbReference>
<protein>
    <submittedName>
        <fullName evidence="2">Protein of uncharacterized function (DUF3078)</fullName>
    </submittedName>
</protein>
<name>A0A2X4PMY1_9PORP</name>